<dbReference type="EMBL" id="LUUH01000094">
    <property type="protein sequence ID" value="OAH97909.1"/>
    <property type="molecule type" value="Genomic_DNA"/>
</dbReference>
<feature type="domain" description="Teneurin-like YD-shell" evidence="2">
    <location>
        <begin position="439"/>
        <end position="552"/>
    </location>
</feature>
<dbReference type="InterPro" id="IPR022385">
    <property type="entry name" value="Rhs_assc_core"/>
</dbReference>
<evidence type="ECO:0000256" key="1">
    <source>
        <dbReference type="ARBA" id="ARBA00022737"/>
    </source>
</evidence>
<comment type="caution">
    <text evidence="3">The sequence shown here is derived from an EMBL/GenBank/DDBJ whole genome shotgun (WGS) entry which is preliminary data.</text>
</comment>
<dbReference type="Gene3D" id="2.180.10.10">
    <property type="entry name" value="RHS repeat-associated core"/>
    <property type="match status" value="1"/>
</dbReference>
<protein>
    <recommendedName>
        <fullName evidence="2">Teneurin-like YD-shell domain-containing protein</fullName>
    </recommendedName>
</protein>
<proteinExistence type="predicted"/>
<evidence type="ECO:0000313" key="4">
    <source>
        <dbReference type="Proteomes" id="UP000077763"/>
    </source>
</evidence>
<dbReference type="NCBIfam" id="TIGR03696">
    <property type="entry name" value="Rhs_assc_core"/>
    <property type="match status" value="1"/>
</dbReference>
<keyword evidence="1" id="KW-0677">Repeat</keyword>
<dbReference type="InterPro" id="IPR006530">
    <property type="entry name" value="YD"/>
</dbReference>
<name>A0A177LYA3_METMH</name>
<dbReference type="RefSeq" id="WP_064038502.1">
    <property type="nucleotide sequence ID" value="NZ_LUUH01000094.1"/>
</dbReference>
<sequence length="692" mass="76027">MTNSLRNGFGDRVQLVSPDTGNHDYGYDATGNLISATDADGVVTSYDYDSINRPIRIQRAKAGSVTESATLQYDQGVNRLGRLTGIASNDDGGISAWRYDLNGRLIEQKQTSGLIFSLQRQYDADGRVSSLTYPSGRVVAYHYDSAGRISQIDVDGVPAVTGITWQAFGGVQGWTWAGSGIRYNRDYDLTGRIATVILGDHTRSLTWDAGDRLSQSSDEAIAAPGIPTNPLSFGYDELDRLNRYQSSATHHDYGYDADGNRISKTVDGGSIDNSYEAASNRLSTSGAQHYQYDAAGRVVSDGVNQYRYNNAGRLAEVGNSQGRTWYYYNGLGQRSGKWRSRPTDLAGDAIHDGRINIGDYRRTVVIANGSYVQDLAADCNRDNAVTMADVNCVRDKYSQITTDPQAFTHYVYDPVGHLIGEYRQLGDPIQETVYLGDTPVLIMMQDANATALYTIDTDHLDTPRVIKNSIGAIVWRWDQSEPFGISQPNSNPSGLGTFTYNLRFPGQYYDQESGLHYNMARYYHPGLGRYLQSDPIGLAGGINTYTYASNNPLRYTDPQGLFALPLAIPVGQALVDAATVVLGGAMIADSLSDAQSQANPSDIDLQQAIEKEANRREYKNICSEPPPPGLDPCERARWELNKAQSCKAARNANTNKWWGGVDDVHSSQLAQDLDRAIQNAQRAVDRLCKCQK</sequence>
<dbReference type="Proteomes" id="UP000077763">
    <property type="component" value="Unassembled WGS sequence"/>
</dbReference>
<feature type="domain" description="Teneurin-like YD-shell" evidence="2">
    <location>
        <begin position="229"/>
        <end position="337"/>
    </location>
</feature>
<gene>
    <name evidence="3" type="ORF">A1353_22380</name>
</gene>
<dbReference type="Pfam" id="PF25023">
    <property type="entry name" value="TEN_YD-shell"/>
    <property type="match status" value="3"/>
</dbReference>
<dbReference type="NCBIfam" id="TIGR01643">
    <property type="entry name" value="YD_repeat_2x"/>
    <property type="match status" value="3"/>
</dbReference>
<feature type="domain" description="Teneurin-like YD-shell" evidence="2">
    <location>
        <begin position="22"/>
        <end position="155"/>
    </location>
</feature>
<evidence type="ECO:0000313" key="3">
    <source>
        <dbReference type="EMBL" id="OAH97909.1"/>
    </source>
</evidence>
<dbReference type="PRINTS" id="PR00394">
    <property type="entry name" value="RHSPROTEIN"/>
</dbReference>
<dbReference type="PANTHER" id="PTHR32305:SF15">
    <property type="entry name" value="PROTEIN RHSA-RELATED"/>
    <property type="match status" value="1"/>
</dbReference>
<accession>A0A177LYA3</accession>
<organism evidence="3 4">
    <name type="scientific">Methylomonas methanica</name>
    <dbReference type="NCBI Taxonomy" id="421"/>
    <lineage>
        <taxon>Bacteria</taxon>
        <taxon>Pseudomonadati</taxon>
        <taxon>Pseudomonadota</taxon>
        <taxon>Gammaproteobacteria</taxon>
        <taxon>Methylococcales</taxon>
        <taxon>Methylococcaceae</taxon>
        <taxon>Methylomonas</taxon>
    </lineage>
</organism>
<reference evidence="3 4" key="1">
    <citation type="submission" date="2016-03" db="EMBL/GenBank/DDBJ databases">
        <authorList>
            <person name="Ploux O."/>
        </authorList>
    </citation>
    <scope>NUCLEOTIDE SEQUENCE [LARGE SCALE GENOMIC DNA]</scope>
    <source>
        <strain evidence="3 4">R-45371</strain>
    </source>
</reference>
<evidence type="ECO:0000259" key="2">
    <source>
        <dbReference type="Pfam" id="PF25023"/>
    </source>
</evidence>
<dbReference type="InterPro" id="IPR050708">
    <property type="entry name" value="T6SS_VgrG/RHS"/>
</dbReference>
<dbReference type="AlphaFoldDB" id="A0A177LYA3"/>
<dbReference type="InterPro" id="IPR056823">
    <property type="entry name" value="TEN-like_YD-shell"/>
</dbReference>
<dbReference type="PANTHER" id="PTHR32305">
    <property type="match status" value="1"/>
</dbReference>